<evidence type="ECO:0000313" key="2">
    <source>
        <dbReference type="Proteomes" id="UP001479933"/>
    </source>
</evidence>
<accession>A0ABZ2TYD8</accession>
<proteinExistence type="predicted"/>
<keyword evidence="2" id="KW-1185">Reference proteome</keyword>
<organism evidence="1 2">
    <name type="scientific">Gordonia hydrophobica</name>
    <dbReference type="NCBI Taxonomy" id="40516"/>
    <lineage>
        <taxon>Bacteria</taxon>
        <taxon>Bacillati</taxon>
        <taxon>Actinomycetota</taxon>
        <taxon>Actinomycetes</taxon>
        <taxon>Mycobacteriales</taxon>
        <taxon>Gordoniaceae</taxon>
        <taxon>Gordonia</taxon>
    </lineage>
</organism>
<dbReference type="RefSeq" id="WP_239588504.1">
    <property type="nucleotide sequence ID" value="NZ_CP136137.1"/>
</dbReference>
<dbReference type="Proteomes" id="UP001479933">
    <property type="component" value="Chromosome"/>
</dbReference>
<evidence type="ECO:0000313" key="1">
    <source>
        <dbReference type="EMBL" id="WYY06136.1"/>
    </source>
</evidence>
<reference evidence="1 2" key="1">
    <citation type="journal article" date="2023" name="Virus Evol.">
        <title>Computational host range prediction-The good, the bad, and the ugly.</title>
        <authorList>
            <person name="Howell A.A."/>
            <person name="Versoza C.J."/>
            <person name="Pfeifer S.P."/>
        </authorList>
    </citation>
    <scope>NUCLEOTIDE SEQUENCE [LARGE SCALE GENOMIC DNA]</scope>
    <source>
        <strain evidence="1 2">1610/1b</strain>
    </source>
</reference>
<gene>
    <name evidence="1" type="ORF">RVF87_13755</name>
</gene>
<sequence length="92" mass="10224">MSAEDAAEQHNQANGLDTSDAYYLYTPNTAQATARDVLSLVGIDVPENHWVTLTDTDQTGIRFVEYHINPSQLEGGIEQYRLTTGEAIEEDH</sequence>
<protein>
    <submittedName>
        <fullName evidence="1">Uncharacterized protein</fullName>
    </submittedName>
</protein>
<dbReference type="EMBL" id="CP136137">
    <property type="protein sequence ID" value="WYY06136.1"/>
    <property type="molecule type" value="Genomic_DNA"/>
</dbReference>
<name>A0ABZ2TYD8_9ACTN</name>